<keyword evidence="2" id="KW-1185">Reference proteome</keyword>
<evidence type="ECO:0000313" key="1">
    <source>
        <dbReference type="EMBL" id="CAH1405950.1"/>
    </source>
</evidence>
<protein>
    <recommendedName>
        <fullName evidence="3">Leucine-rich melanocyte differentiation-associated protein-like</fullName>
    </recommendedName>
</protein>
<proteinExistence type="predicted"/>
<dbReference type="Proteomes" id="UP001152798">
    <property type="component" value="Chromosome 6"/>
</dbReference>
<dbReference type="PANTHER" id="PTHR46282:SF1">
    <property type="entry name" value="LEUCINE-RICH REPEAT-CONTAINING PROTEIN 72-LIKE"/>
    <property type="match status" value="1"/>
</dbReference>
<reference evidence="1" key="1">
    <citation type="submission" date="2022-01" db="EMBL/GenBank/DDBJ databases">
        <authorList>
            <person name="King R."/>
        </authorList>
    </citation>
    <scope>NUCLEOTIDE SEQUENCE</scope>
</reference>
<dbReference type="Pfam" id="PF14580">
    <property type="entry name" value="LRR_9"/>
    <property type="match status" value="1"/>
</dbReference>
<dbReference type="PANTHER" id="PTHR46282">
    <property type="entry name" value="LEUCINE-RICH MELANOCYTE DIFFERENTIATION-ASSOCIATED PROTEIN"/>
    <property type="match status" value="1"/>
</dbReference>
<name>A0A9P0HQ28_NEZVI</name>
<dbReference type="InterPro" id="IPR032675">
    <property type="entry name" value="LRR_dom_sf"/>
</dbReference>
<dbReference type="EMBL" id="OV725082">
    <property type="protein sequence ID" value="CAH1405950.1"/>
    <property type="molecule type" value="Genomic_DNA"/>
</dbReference>
<dbReference type="AlphaFoldDB" id="A0A9P0HQ28"/>
<dbReference type="OrthoDB" id="10251250at2759"/>
<organism evidence="1 2">
    <name type="scientific">Nezara viridula</name>
    <name type="common">Southern green stink bug</name>
    <name type="synonym">Cimex viridulus</name>
    <dbReference type="NCBI Taxonomy" id="85310"/>
    <lineage>
        <taxon>Eukaryota</taxon>
        <taxon>Metazoa</taxon>
        <taxon>Ecdysozoa</taxon>
        <taxon>Arthropoda</taxon>
        <taxon>Hexapoda</taxon>
        <taxon>Insecta</taxon>
        <taxon>Pterygota</taxon>
        <taxon>Neoptera</taxon>
        <taxon>Paraneoptera</taxon>
        <taxon>Hemiptera</taxon>
        <taxon>Heteroptera</taxon>
        <taxon>Panheteroptera</taxon>
        <taxon>Pentatomomorpha</taxon>
        <taxon>Pentatomoidea</taxon>
        <taxon>Pentatomidae</taxon>
        <taxon>Pentatominae</taxon>
        <taxon>Nezara</taxon>
    </lineage>
</organism>
<dbReference type="SUPFAM" id="SSF52058">
    <property type="entry name" value="L domain-like"/>
    <property type="match status" value="1"/>
</dbReference>
<accession>A0A9P0HQ28</accession>
<dbReference type="InterPro" id="IPR043313">
    <property type="entry name" value="LRMDA"/>
</dbReference>
<evidence type="ECO:0008006" key="3">
    <source>
        <dbReference type="Google" id="ProtNLM"/>
    </source>
</evidence>
<sequence>MIADDSRLNLAHQNLRSVPKTLVNSFQDVVKIIDVSNNSISDVSFLRSFKNLTSIILDHNNIMSDAVFPYLPSVRILWLNYNQITTYSDFIKHLRSKFPHLKQLSLMGNPGIPQCLEETYYDYLRYRLYVISCFEDLEYLDDRTVSEHEKEEAQRLFGTPVFEKYVSKSIPKVFRVAVNRVQQFITPSSDERPYLI</sequence>
<gene>
    <name evidence="1" type="ORF">NEZAVI_LOCUS14004</name>
</gene>
<evidence type="ECO:0000313" key="2">
    <source>
        <dbReference type="Proteomes" id="UP001152798"/>
    </source>
</evidence>
<dbReference type="Gene3D" id="3.80.10.10">
    <property type="entry name" value="Ribonuclease Inhibitor"/>
    <property type="match status" value="1"/>
</dbReference>